<organism evidence="1 2">
    <name type="scientific">Clostridium formicaceticum</name>
    <dbReference type="NCBI Taxonomy" id="1497"/>
    <lineage>
        <taxon>Bacteria</taxon>
        <taxon>Bacillati</taxon>
        <taxon>Bacillota</taxon>
        <taxon>Clostridia</taxon>
        <taxon>Eubacteriales</taxon>
        <taxon>Clostridiaceae</taxon>
        <taxon>Clostridium</taxon>
    </lineage>
</organism>
<evidence type="ECO:0000313" key="2">
    <source>
        <dbReference type="Proteomes" id="UP000192478"/>
    </source>
</evidence>
<reference evidence="1 2" key="1">
    <citation type="submission" date="2017-03" db="EMBL/GenBank/DDBJ databases">
        <title>Complete sequence of Clostridium formicaceticum DSM 92.</title>
        <authorList>
            <person name="Poehlein A."/>
            <person name="Karl M."/>
            <person name="Bengelsdorf F.R."/>
            <person name="Duerre P."/>
            <person name="Daniel R."/>
        </authorList>
    </citation>
    <scope>NUCLEOTIDE SEQUENCE [LARGE SCALE GENOMIC DNA]</scope>
    <source>
        <strain evidence="1 2">DSM 92</strain>
    </source>
</reference>
<name>A0AAC9WFJ2_9CLOT</name>
<protein>
    <submittedName>
        <fullName evidence="1">Uncharacterized protein</fullName>
    </submittedName>
</protein>
<accession>A0AAC9WFJ2</accession>
<evidence type="ECO:0000313" key="1">
    <source>
        <dbReference type="EMBL" id="ARE86982.1"/>
    </source>
</evidence>
<gene>
    <name evidence="1" type="ORF">CLFO_13670</name>
</gene>
<dbReference type="AlphaFoldDB" id="A0AAC9WFJ2"/>
<dbReference type="EMBL" id="CP020559">
    <property type="protein sequence ID" value="ARE86982.1"/>
    <property type="molecule type" value="Genomic_DNA"/>
</dbReference>
<dbReference type="RefSeq" id="WP_156778773.1">
    <property type="nucleotide sequence ID" value="NZ_CP017603.1"/>
</dbReference>
<sequence length="49" mass="5669">MKELFPEPILKLPEADIPLNGIKARLSQGEDHQIILIYKIGNEDDFYEI</sequence>
<proteinExistence type="predicted"/>
<dbReference type="Proteomes" id="UP000192478">
    <property type="component" value="Chromosome"/>
</dbReference>